<keyword evidence="3" id="KW-0804">Transcription</keyword>
<comment type="caution">
    <text evidence="5">The sequence shown here is derived from an EMBL/GenBank/DDBJ whole genome shotgun (WGS) entry which is preliminary data.</text>
</comment>
<dbReference type="GO" id="GO:0003700">
    <property type="term" value="F:DNA-binding transcription factor activity"/>
    <property type="evidence" value="ECO:0007669"/>
    <property type="project" value="InterPro"/>
</dbReference>
<dbReference type="Proteomes" id="UP000548326">
    <property type="component" value="Unassembled WGS sequence"/>
</dbReference>
<dbReference type="RefSeq" id="WP_183589736.1">
    <property type="nucleotide sequence ID" value="NZ_JACHCA010000020.1"/>
</dbReference>
<keyword evidence="2 5" id="KW-0238">DNA-binding</keyword>
<evidence type="ECO:0000256" key="1">
    <source>
        <dbReference type="ARBA" id="ARBA00023015"/>
    </source>
</evidence>
<dbReference type="AlphaFoldDB" id="A0A841JTK8"/>
<dbReference type="PROSITE" id="PS01124">
    <property type="entry name" value="HTH_ARAC_FAMILY_2"/>
    <property type="match status" value="1"/>
</dbReference>
<feature type="domain" description="HTH araC/xylS-type" evidence="4">
    <location>
        <begin position="150"/>
        <end position="251"/>
    </location>
</feature>
<keyword evidence="1" id="KW-0805">Transcription regulation</keyword>
<reference evidence="5 6" key="1">
    <citation type="submission" date="2020-08" db="EMBL/GenBank/DDBJ databases">
        <title>Genomic Encyclopedia of Type Strains, Phase IV (KMG-V): Genome sequencing to study the core and pangenomes of soil and plant-associated prokaryotes.</title>
        <authorList>
            <person name="Whitman W."/>
        </authorList>
    </citation>
    <scope>NUCLEOTIDE SEQUENCE [LARGE SCALE GENOMIC DNA]</scope>
    <source>
        <strain evidence="5 6">MP601</strain>
    </source>
</reference>
<dbReference type="PANTHER" id="PTHR46796:SF13">
    <property type="entry name" value="HTH-TYPE TRANSCRIPTIONAL ACTIVATOR RHAS"/>
    <property type="match status" value="1"/>
</dbReference>
<accession>A0A841JTK8</accession>
<evidence type="ECO:0000313" key="5">
    <source>
        <dbReference type="EMBL" id="MBB6131161.1"/>
    </source>
</evidence>
<dbReference type="SMART" id="SM00342">
    <property type="entry name" value="HTH_ARAC"/>
    <property type="match status" value="1"/>
</dbReference>
<dbReference type="Pfam" id="PF20240">
    <property type="entry name" value="DUF6597"/>
    <property type="match status" value="1"/>
</dbReference>
<dbReference type="GO" id="GO:0043565">
    <property type="term" value="F:sequence-specific DNA binding"/>
    <property type="evidence" value="ECO:0007669"/>
    <property type="project" value="InterPro"/>
</dbReference>
<dbReference type="InterPro" id="IPR018060">
    <property type="entry name" value="HTH_AraC"/>
</dbReference>
<dbReference type="InterPro" id="IPR050204">
    <property type="entry name" value="AraC_XylS_family_regulators"/>
</dbReference>
<dbReference type="EMBL" id="JACHCA010000020">
    <property type="protein sequence ID" value="MBB6131161.1"/>
    <property type="molecule type" value="Genomic_DNA"/>
</dbReference>
<name>A0A841JTK8_9SPHI</name>
<dbReference type="PANTHER" id="PTHR46796">
    <property type="entry name" value="HTH-TYPE TRANSCRIPTIONAL ACTIVATOR RHAS-RELATED"/>
    <property type="match status" value="1"/>
</dbReference>
<evidence type="ECO:0000259" key="4">
    <source>
        <dbReference type="PROSITE" id="PS01124"/>
    </source>
</evidence>
<dbReference type="SUPFAM" id="SSF46689">
    <property type="entry name" value="Homeodomain-like"/>
    <property type="match status" value="1"/>
</dbReference>
<organism evidence="5 6">
    <name type="scientific">Mucilaginibacter lappiensis</name>
    <dbReference type="NCBI Taxonomy" id="354630"/>
    <lineage>
        <taxon>Bacteria</taxon>
        <taxon>Pseudomonadati</taxon>
        <taxon>Bacteroidota</taxon>
        <taxon>Sphingobacteriia</taxon>
        <taxon>Sphingobacteriales</taxon>
        <taxon>Sphingobacteriaceae</taxon>
        <taxon>Mucilaginibacter</taxon>
    </lineage>
</organism>
<dbReference type="Pfam" id="PF12833">
    <property type="entry name" value="HTH_18"/>
    <property type="match status" value="1"/>
</dbReference>
<sequence length="285" mass="33189">MDYQIFTPPVQLRDLVQCFWTLESVPDLPIPKDYFLMADSCPEIIFQYNEGFQAYSAQSARIRFQHSITDKFNVGKKVGFFGVRLYPYAVSQMLNIPANELVNHVFDFSDLFRQEGKDLAEQVYNAVTTPERITRVSDYLIKKTSGKQVDPVKYFVDQVIGHRGDMDITTMQRASGLSVKQFERRFKAITGFPPKYFARISRFQAIKDNYALSQFSTMTSLAYDCNYYDQSHFNREFKEFSGVVPLQYFKRTARENKRFVNIDHNVPNTANQPLFDGYLPCGWFV</sequence>
<gene>
    <name evidence="5" type="ORF">HDF22_005312</name>
</gene>
<evidence type="ECO:0000256" key="3">
    <source>
        <dbReference type="ARBA" id="ARBA00023163"/>
    </source>
</evidence>
<dbReference type="Gene3D" id="1.10.10.60">
    <property type="entry name" value="Homeodomain-like"/>
    <property type="match status" value="1"/>
</dbReference>
<protein>
    <submittedName>
        <fullName evidence="5">AraC-like DNA-binding protein</fullName>
    </submittedName>
</protein>
<dbReference type="InterPro" id="IPR009057">
    <property type="entry name" value="Homeodomain-like_sf"/>
</dbReference>
<evidence type="ECO:0000313" key="6">
    <source>
        <dbReference type="Proteomes" id="UP000548326"/>
    </source>
</evidence>
<dbReference type="InterPro" id="IPR046532">
    <property type="entry name" value="DUF6597"/>
</dbReference>
<evidence type="ECO:0000256" key="2">
    <source>
        <dbReference type="ARBA" id="ARBA00023125"/>
    </source>
</evidence>
<proteinExistence type="predicted"/>